<dbReference type="EMBL" id="CAEZSP010000011">
    <property type="protein sequence ID" value="CAB4539580.1"/>
    <property type="molecule type" value="Genomic_DNA"/>
</dbReference>
<dbReference type="InterPro" id="IPR029058">
    <property type="entry name" value="AB_hydrolase_fold"/>
</dbReference>
<accession>A0A6J6BKC8</accession>
<keyword evidence="10" id="KW-0812">Transmembrane</keyword>
<dbReference type="InterPro" id="IPR043595">
    <property type="entry name" value="FaeB/C/D"/>
</dbReference>
<comment type="function">
    <text evidence="9">Involved in degradation of plant cell walls. Hydrolyzes the feruloyl-arabinose ester bond in arabinoxylans, and the feruloyl-galactose ester bond in pectin. Active against paranitrophenyl-acetate, methyl ferulate and wheat arabinoxylan.</text>
</comment>
<evidence type="ECO:0000256" key="4">
    <source>
        <dbReference type="ARBA" id="ARBA00022651"/>
    </source>
</evidence>
<keyword evidence="3" id="KW-0964">Secreted</keyword>
<dbReference type="Pfam" id="PF02230">
    <property type="entry name" value="Abhydrolase_2"/>
    <property type="match status" value="1"/>
</dbReference>
<evidence type="ECO:0000313" key="12">
    <source>
        <dbReference type="EMBL" id="CAB4539580.1"/>
    </source>
</evidence>
<comment type="similarity">
    <text evidence="2">Belongs to the faeC family.</text>
</comment>
<dbReference type="PANTHER" id="PTHR38050:SF1">
    <property type="entry name" value="FERULOYL ESTERASE C"/>
    <property type="match status" value="1"/>
</dbReference>
<evidence type="ECO:0000256" key="7">
    <source>
        <dbReference type="ARBA" id="ARBA00023277"/>
    </source>
</evidence>
<evidence type="ECO:0000259" key="11">
    <source>
        <dbReference type="Pfam" id="PF02230"/>
    </source>
</evidence>
<keyword evidence="5" id="KW-0732">Signal</keyword>
<evidence type="ECO:0000256" key="10">
    <source>
        <dbReference type="SAM" id="Phobius"/>
    </source>
</evidence>
<dbReference type="AlphaFoldDB" id="A0A6J6BKC8"/>
<name>A0A6J6BKC8_9ZZZZ</name>
<sequence length="306" mass="33270">MTLRKFLHGQRIPIALVIVAALALLSLEIFRGGAGTEFSEFESGAAYDSNSDIKLNADRPASLFLPLDYSSEKAVPLLINLHGYSGESIGHSSYTFLQLAAKERGLAYIAPDGTVDSLRNQFWNASTACCNFNDVAVDDVAYIKSLIDEASQKVSIDPMRIYLFGHSNGHFMSYKFACSTEGIVAAVAGLAGATDELCDGGPTNILHIHGTADQTILYGGGELFAKRYPSVDETLAQWAEINSCSSSTESDFELMQSTVGEETTNRTYSCSKADLELWRINGGVHTPTLDKEFANKVLDWLLARKL</sequence>
<evidence type="ECO:0000256" key="6">
    <source>
        <dbReference type="ARBA" id="ARBA00022801"/>
    </source>
</evidence>
<evidence type="ECO:0000256" key="9">
    <source>
        <dbReference type="ARBA" id="ARBA00025250"/>
    </source>
</evidence>
<keyword evidence="7" id="KW-0119">Carbohydrate metabolism</keyword>
<comment type="subcellular location">
    <subcellularLocation>
        <location evidence="1">Secreted</location>
    </subcellularLocation>
</comment>
<keyword evidence="6" id="KW-0378">Hydrolase</keyword>
<keyword evidence="10" id="KW-0472">Membrane</keyword>
<dbReference type="EMBL" id="CAEZVG010000004">
    <property type="protein sequence ID" value="CAB4617781.1"/>
    <property type="molecule type" value="Genomic_DNA"/>
</dbReference>
<dbReference type="SUPFAM" id="SSF53474">
    <property type="entry name" value="alpha/beta-Hydrolases"/>
    <property type="match status" value="1"/>
</dbReference>
<evidence type="ECO:0000256" key="8">
    <source>
        <dbReference type="ARBA" id="ARBA00023326"/>
    </source>
</evidence>
<evidence type="ECO:0000256" key="2">
    <source>
        <dbReference type="ARBA" id="ARBA00010278"/>
    </source>
</evidence>
<dbReference type="GO" id="GO:0045493">
    <property type="term" value="P:xylan catabolic process"/>
    <property type="evidence" value="ECO:0007669"/>
    <property type="project" value="UniProtKB-KW"/>
</dbReference>
<evidence type="ECO:0000256" key="5">
    <source>
        <dbReference type="ARBA" id="ARBA00022729"/>
    </source>
</evidence>
<evidence type="ECO:0000256" key="3">
    <source>
        <dbReference type="ARBA" id="ARBA00022525"/>
    </source>
</evidence>
<reference evidence="12" key="1">
    <citation type="submission" date="2020-05" db="EMBL/GenBank/DDBJ databases">
        <authorList>
            <person name="Chiriac C."/>
            <person name="Salcher M."/>
            <person name="Ghai R."/>
            <person name="Kavagutti S V."/>
        </authorList>
    </citation>
    <scope>NUCLEOTIDE SEQUENCE</scope>
</reference>
<gene>
    <name evidence="12" type="ORF">UFOPK1440_00375</name>
    <name evidence="13" type="ORF">UFOPK1946_00197</name>
</gene>
<feature type="transmembrane region" description="Helical" evidence="10">
    <location>
        <begin position="12"/>
        <end position="30"/>
    </location>
</feature>
<dbReference type="GO" id="GO:0030600">
    <property type="term" value="F:feruloyl esterase activity"/>
    <property type="evidence" value="ECO:0007669"/>
    <property type="project" value="InterPro"/>
</dbReference>
<organism evidence="12">
    <name type="scientific">freshwater metagenome</name>
    <dbReference type="NCBI Taxonomy" id="449393"/>
    <lineage>
        <taxon>unclassified sequences</taxon>
        <taxon>metagenomes</taxon>
        <taxon>ecological metagenomes</taxon>
    </lineage>
</organism>
<evidence type="ECO:0000256" key="1">
    <source>
        <dbReference type="ARBA" id="ARBA00004613"/>
    </source>
</evidence>
<feature type="domain" description="Phospholipase/carboxylesterase/thioesterase" evidence="11">
    <location>
        <begin position="71"/>
        <end position="232"/>
    </location>
</feature>
<keyword evidence="8" id="KW-0624">Polysaccharide degradation</keyword>
<keyword evidence="4" id="KW-0858">Xylan degradation</keyword>
<dbReference type="GO" id="GO:0005576">
    <property type="term" value="C:extracellular region"/>
    <property type="evidence" value="ECO:0007669"/>
    <property type="project" value="UniProtKB-SubCell"/>
</dbReference>
<dbReference type="PANTHER" id="PTHR38050">
    <property type="match status" value="1"/>
</dbReference>
<dbReference type="InterPro" id="IPR003140">
    <property type="entry name" value="PLipase/COase/thioEstase"/>
</dbReference>
<keyword evidence="10" id="KW-1133">Transmembrane helix</keyword>
<evidence type="ECO:0000313" key="13">
    <source>
        <dbReference type="EMBL" id="CAB4617781.1"/>
    </source>
</evidence>
<dbReference type="Gene3D" id="3.40.50.1820">
    <property type="entry name" value="alpha/beta hydrolase"/>
    <property type="match status" value="1"/>
</dbReference>
<protein>
    <submittedName>
        <fullName evidence="12">Unannotated protein</fullName>
    </submittedName>
</protein>
<proteinExistence type="inferred from homology"/>